<keyword evidence="2" id="KW-0560">Oxidoreductase</keyword>
<reference evidence="5" key="1">
    <citation type="journal article" date="2019" name="Int. J. Syst. Evol. Microbiol.">
        <title>The Global Catalogue of Microorganisms (GCM) 10K type strain sequencing project: providing services to taxonomists for standard genome sequencing and annotation.</title>
        <authorList>
            <consortium name="The Broad Institute Genomics Platform"/>
            <consortium name="The Broad Institute Genome Sequencing Center for Infectious Disease"/>
            <person name="Wu L."/>
            <person name="Ma J."/>
        </authorList>
    </citation>
    <scope>NUCLEOTIDE SEQUENCE [LARGE SCALE GENOMIC DNA]</scope>
    <source>
        <strain evidence="5">JCM 11882</strain>
    </source>
</reference>
<dbReference type="EMBL" id="JBHSHP010000056">
    <property type="protein sequence ID" value="MFC4755973.1"/>
    <property type="molecule type" value="Genomic_DNA"/>
</dbReference>
<organism evidence="4 5">
    <name type="scientific">Dietzia aurantiaca</name>
    <dbReference type="NCBI Taxonomy" id="983873"/>
    <lineage>
        <taxon>Bacteria</taxon>
        <taxon>Bacillati</taxon>
        <taxon>Actinomycetota</taxon>
        <taxon>Actinomycetes</taxon>
        <taxon>Mycobacteriales</taxon>
        <taxon>Dietziaceae</taxon>
        <taxon>Dietzia</taxon>
    </lineage>
</organism>
<evidence type="ECO:0000256" key="2">
    <source>
        <dbReference type="ARBA" id="ARBA00023002"/>
    </source>
</evidence>
<proteinExistence type="inferred from homology"/>
<dbReference type="PROSITE" id="PS00061">
    <property type="entry name" value="ADH_SHORT"/>
    <property type="match status" value="1"/>
</dbReference>
<evidence type="ECO:0000256" key="3">
    <source>
        <dbReference type="RuleBase" id="RU000363"/>
    </source>
</evidence>
<evidence type="ECO:0000256" key="1">
    <source>
        <dbReference type="ARBA" id="ARBA00006484"/>
    </source>
</evidence>
<dbReference type="PANTHER" id="PTHR43658">
    <property type="entry name" value="SHORT-CHAIN DEHYDROGENASE/REDUCTASE"/>
    <property type="match status" value="1"/>
</dbReference>
<name>A0ABV9PW06_9ACTN</name>
<comment type="similarity">
    <text evidence="1 3">Belongs to the short-chain dehydrogenases/reductases (SDR) family.</text>
</comment>
<comment type="caution">
    <text evidence="4">The sequence shown here is derived from an EMBL/GenBank/DDBJ whole genome shotgun (WGS) entry which is preliminary data.</text>
</comment>
<dbReference type="SUPFAM" id="SSF51735">
    <property type="entry name" value="NAD(P)-binding Rossmann-fold domains"/>
    <property type="match status" value="1"/>
</dbReference>
<dbReference type="PRINTS" id="PR00081">
    <property type="entry name" value="GDHRDH"/>
</dbReference>
<dbReference type="InterPro" id="IPR002347">
    <property type="entry name" value="SDR_fam"/>
</dbReference>
<dbReference type="Pfam" id="PF00106">
    <property type="entry name" value="adh_short"/>
    <property type="match status" value="1"/>
</dbReference>
<sequence length="258" mass="26753">MTPDSLLTADSRTALITGAASGLGAATARRLAAGGTRLALLDRDRQALADLADELGVAATPIDVDVTEPESVERAMAAAVAVLGEIRICVNAAGVATPGRVTNGVRPLPLERFRQVVDINLVGMLDVIRHCATAMCGNTADEGERGVIVNVASGAWHQGQRGQAAYAASKAGVVGLTLPLARDLAEFGIRVVTVAPGLFDTSMAAGFSDALRAELEQMVLFPSRLGDPAEFASLVEHIAANRYLNATVLDLDAGIRMV</sequence>
<protein>
    <submittedName>
        <fullName evidence="4">SDR family NAD(P)-dependent oxidoreductase</fullName>
    </submittedName>
</protein>
<dbReference type="InterPro" id="IPR036291">
    <property type="entry name" value="NAD(P)-bd_dom_sf"/>
</dbReference>
<evidence type="ECO:0000313" key="5">
    <source>
        <dbReference type="Proteomes" id="UP001595836"/>
    </source>
</evidence>
<dbReference type="PRINTS" id="PR00080">
    <property type="entry name" value="SDRFAMILY"/>
</dbReference>
<dbReference type="Proteomes" id="UP001595836">
    <property type="component" value="Unassembled WGS sequence"/>
</dbReference>
<dbReference type="Gene3D" id="3.40.50.720">
    <property type="entry name" value="NAD(P)-binding Rossmann-like Domain"/>
    <property type="match status" value="1"/>
</dbReference>
<gene>
    <name evidence="4" type="ORF">ACFO7U_14470</name>
</gene>
<accession>A0ABV9PW06</accession>
<keyword evidence="5" id="KW-1185">Reference proteome</keyword>
<evidence type="ECO:0000313" key="4">
    <source>
        <dbReference type="EMBL" id="MFC4755973.1"/>
    </source>
</evidence>
<dbReference type="RefSeq" id="WP_344995753.1">
    <property type="nucleotide sequence ID" value="NZ_BAABCD010000053.1"/>
</dbReference>
<dbReference type="PANTHER" id="PTHR43658:SF8">
    <property type="entry name" value="17-BETA-HYDROXYSTEROID DEHYDROGENASE 14-RELATED"/>
    <property type="match status" value="1"/>
</dbReference>
<dbReference type="InterPro" id="IPR020904">
    <property type="entry name" value="Sc_DH/Rdtase_CS"/>
</dbReference>